<dbReference type="InterPro" id="IPR052635">
    <property type="entry name" value="Sec_Metab_Biosynth_Reg"/>
</dbReference>
<evidence type="ECO:0000313" key="3">
    <source>
        <dbReference type="EMBL" id="KIX08113.1"/>
    </source>
</evidence>
<organism evidence="3 4">
    <name type="scientific">Rhinocladiella mackenziei CBS 650.93</name>
    <dbReference type="NCBI Taxonomy" id="1442369"/>
    <lineage>
        <taxon>Eukaryota</taxon>
        <taxon>Fungi</taxon>
        <taxon>Dikarya</taxon>
        <taxon>Ascomycota</taxon>
        <taxon>Pezizomycotina</taxon>
        <taxon>Eurotiomycetes</taxon>
        <taxon>Chaetothyriomycetidae</taxon>
        <taxon>Chaetothyriales</taxon>
        <taxon>Herpotrichiellaceae</taxon>
        <taxon>Rhinocladiella</taxon>
    </lineage>
</organism>
<reference evidence="3 4" key="1">
    <citation type="submission" date="2015-01" db="EMBL/GenBank/DDBJ databases">
        <title>The Genome Sequence of Rhinocladiella mackenzie CBS 650.93.</title>
        <authorList>
            <consortium name="The Broad Institute Genomics Platform"/>
            <person name="Cuomo C."/>
            <person name="de Hoog S."/>
            <person name="Gorbushina A."/>
            <person name="Stielow B."/>
            <person name="Teixiera M."/>
            <person name="Abouelleil A."/>
            <person name="Chapman S.B."/>
            <person name="Priest M."/>
            <person name="Young S.K."/>
            <person name="Wortman J."/>
            <person name="Nusbaum C."/>
            <person name="Birren B."/>
        </authorList>
    </citation>
    <scope>NUCLEOTIDE SEQUENCE [LARGE SCALE GENOMIC DNA]</scope>
    <source>
        <strain evidence="3 4">CBS 650.93</strain>
    </source>
</reference>
<dbReference type="Proteomes" id="UP000053617">
    <property type="component" value="Unassembled WGS sequence"/>
</dbReference>
<evidence type="ECO:0000313" key="4">
    <source>
        <dbReference type="Proteomes" id="UP000053617"/>
    </source>
</evidence>
<evidence type="ECO:0000259" key="2">
    <source>
        <dbReference type="PROSITE" id="PS00036"/>
    </source>
</evidence>
<dbReference type="SUPFAM" id="SSF57959">
    <property type="entry name" value="Leucine zipper domain"/>
    <property type="match status" value="1"/>
</dbReference>
<dbReference type="Gene3D" id="1.20.5.170">
    <property type="match status" value="1"/>
</dbReference>
<protein>
    <recommendedName>
        <fullName evidence="2">BZIP domain-containing protein</fullName>
    </recommendedName>
</protein>
<keyword evidence="4" id="KW-1185">Reference proteome</keyword>
<sequence>MQRSQSYSYPQAMAGHSRYASTHASSSAFSASANPNEDWTKISDLAERRRIQNRIAQRNYRKKLKRRLEDLERRAGSSSASPEQSHSELATPVTKETSPKQPQNMARQPSRSSISRDVQRASPEILPLDDHSSLFDAPATRHLSINSPPAFTFSTYPPTTAYLQYEHQQQAAYDSTPSYYSSYPYPVDVASSSLPPTLPAMLPSTYGKQDHLFGDDDLLSPFSMNYASLAGLEMPSNQAYTGANSHTPPLTDPYSVDSAHNSPNYFDVPLTPVSRTASPNIHLFDISCS</sequence>
<dbReference type="HOGENOM" id="CLU_059772_1_0_1"/>
<feature type="domain" description="BZIP" evidence="2">
    <location>
        <begin position="48"/>
        <end position="63"/>
    </location>
</feature>
<feature type="compositionally biased region" description="Polar residues" evidence="1">
    <location>
        <begin position="94"/>
        <end position="116"/>
    </location>
</feature>
<name>A0A0D2HCE9_9EURO</name>
<dbReference type="AlphaFoldDB" id="A0A0D2HCE9"/>
<dbReference type="EMBL" id="KN847476">
    <property type="protein sequence ID" value="KIX08113.1"/>
    <property type="molecule type" value="Genomic_DNA"/>
</dbReference>
<dbReference type="GO" id="GO:0003700">
    <property type="term" value="F:DNA-binding transcription factor activity"/>
    <property type="evidence" value="ECO:0007669"/>
    <property type="project" value="InterPro"/>
</dbReference>
<evidence type="ECO:0000256" key="1">
    <source>
        <dbReference type="SAM" id="MobiDB-lite"/>
    </source>
</evidence>
<dbReference type="STRING" id="1442369.A0A0D2HCE9"/>
<dbReference type="GeneID" id="25290840"/>
<dbReference type="PROSITE" id="PS00036">
    <property type="entry name" value="BZIP_BASIC"/>
    <property type="match status" value="1"/>
</dbReference>
<feature type="region of interest" description="Disordered" evidence="1">
    <location>
        <begin position="1"/>
        <end position="119"/>
    </location>
</feature>
<dbReference type="OrthoDB" id="194358at2759"/>
<feature type="compositionally biased region" description="Basic and acidic residues" evidence="1">
    <location>
        <begin position="38"/>
        <end position="50"/>
    </location>
</feature>
<accession>A0A0D2HCE9</accession>
<gene>
    <name evidence="3" type="ORF">Z518_02769</name>
</gene>
<dbReference type="InterPro" id="IPR046347">
    <property type="entry name" value="bZIP_sf"/>
</dbReference>
<dbReference type="CDD" id="cd14688">
    <property type="entry name" value="bZIP_YAP"/>
    <property type="match status" value="1"/>
</dbReference>
<dbReference type="InterPro" id="IPR004827">
    <property type="entry name" value="bZIP"/>
</dbReference>
<dbReference type="VEuPathDB" id="FungiDB:Z518_02769"/>
<feature type="compositionally biased region" description="Low complexity" evidence="1">
    <location>
        <begin position="20"/>
        <end position="33"/>
    </location>
</feature>
<dbReference type="PANTHER" id="PTHR39607:SF1">
    <property type="entry name" value="B-ZIP TRANSCRIPTION FACTOR (EUROFUNG)"/>
    <property type="match status" value="1"/>
</dbReference>
<dbReference type="PANTHER" id="PTHR39607">
    <property type="entry name" value="XANTHOCILLIN BIOSYNTHESIS CLUSTER TRANSCRIPTION FACTOR XANC-RELATED"/>
    <property type="match status" value="1"/>
</dbReference>
<dbReference type="RefSeq" id="XP_013275249.1">
    <property type="nucleotide sequence ID" value="XM_013419795.1"/>
</dbReference>
<proteinExistence type="predicted"/>